<dbReference type="PANTHER" id="PTHR30055">
    <property type="entry name" value="HTH-TYPE TRANSCRIPTIONAL REGULATOR RUTR"/>
    <property type="match status" value="1"/>
</dbReference>
<evidence type="ECO:0000256" key="2">
    <source>
        <dbReference type="PROSITE-ProRule" id="PRU00335"/>
    </source>
</evidence>
<evidence type="ECO:0000259" key="3">
    <source>
        <dbReference type="PROSITE" id="PS50977"/>
    </source>
</evidence>
<evidence type="ECO:0000313" key="5">
    <source>
        <dbReference type="Proteomes" id="UP000305202"/>
    </source>
</evidence>
<evidence type="ECO:0000256" key="1">
    <source>
        <dbReference type="ARBA" id="ARBA00023125"/>
    </source>
</evidence>
<dbReference type="Gene3D" id="1.10.357.10">
    <property type="entry name" value="Tetracycline Repressor, domain 2"/>
    <property type="match status" value="1"/>
</dbReference>
<dbReference type="InterPro" id="IPR023772">
    <property type="entry name" value="DNA-bd_HTH_TetR-type_CS"/>
</dbReference>
<dbReference type="Pfam" id="PF00440">
    <property type="entry name" value="TetR_N"/>
    <property type="match status" value="1"/>
</dbReference>
<keyword evidence="5" id="KW-1185">Reference proteome</keyword>
<dbReference type="InterPro" id="IPR050109">
    <property type="entry name" value="HTH-type_TetR-like_transc_reg"/>
</dbReference>
<dbReference type="InterPro" id="IPR009057">
    <property type="entry name" value="Homeodomain-like_sf"/>
</dbReference>
<reference evidence="4 5" key="1">
    <citation type="submission" date="2019-04" db="EMBL/GenBank/DDBJ databases">
        <authorList>
            <person name="Li M."/>
            <person name="Gao C."/>
        </authorList>
    </citation>
    <scope>NUCLEOTIDE SEQUENCE [LARGE SCALE GENOMIC DNA]</scope>
    <source>
        <strain evidence="4 5">BGMRC 2031</strain>
    </source>
</reference>
<dbReference type="Gene3D" id="1.10.10.60">
    <property type="entry name" value="Homeodomain-like"/>
    <property type="match status" value="1"/>
</dbReference>
<sequence>MTEPLSPTSRGEQAKTQLIASAITLFGEKGIHGATTREIAQQAGQNIAAITYYFASKEGLYLAVAQWIADFINRAFQPVIDDIDRLLAQTVIDREHCRHYLRQSLFTLIDVMTRPETLHLSQIMFREQLAPTGAYDIIHRNALSAMHRRLTRLAAGYAGADPDDTRITLHAHALLGEVLSFRFGRATLMMQAGWQTLGPPQARLITEVIGQHIDWLLAGLRTNWAR</sequence>
<dbReference type="SUPFAM" id="SSF46689">
    <property type="entry name" value="Homeodomain-like"/>
    <property type="match status" value="1"/>
</dbReference>
<dbReference type="RefSeq" id="WP_136990946.1">
    <property type="nucleotide sequence ID" value="NZ_SZPQ01000020.1"/>
</dbReference>
<protein>
    <submittedName>
        <fullName evidence="4">Transcriptional regulator</fullName>
    </submittedName>
</protein>
<dbReference type="InterPro" id="IPR036271">
    <property type="entry name" value="Tet_transcr_reg_TetR-rel_C_sf"/>
</dbReference>
<dbReference type="PROSITE" id="PS50977">
    <property type="entry name" value="HTH_TETR_2"/>
    <property type="match status" value="1"/>
</dbReference>
<dbReference type="Proteomes" id="UP000305202">
    <property type="component" value="Unassembled WGS sequence"/>
</dbReference>
<dbReference type="PANTHER" id="PTHR30055:SF146">
    <property type="entry name" value="HTH-TYPE TRANSCRIPTIONAL DUAL REGULATOR CECR"/>
    <property type="match status" value="1"/>
</dbReference>
<comment type="caution">
    <text evidence="4">The sequence shown here is derived from an EMBL/GenBank/DDBJ whole genome shotgun (WGS) entry which is preliminary data.</text>
</comment>
<feature type="DNA-binding region" description="H-T-H motif" evidence="2">
    <location>
        <begin position="35"/>
        <end position="54"/>
    </location>
</feature>
<keyword evidence="1 2" id="KW-0238">DNA-binding</keyword>
<dbReference type="InterPro" id="IPR001647">
    <property type="entry name" value="HTH_TetR"/>
</dbReference>
<dbReference type="InterPro" id="IPR015292">
    <property type="entry name" value="Tscrpt_reg_YbiH_C"/>
</dbReference>
<dbReference type="PRINTS" id="PR00455">
    <property type="entry name" value="HTHTETR"/>
</dbReference>
<feature type="domain" description="HTH tetR-type" evidence="3">
    <location>
        <begin position="12"/>
        <end position="72"/>
    </location>
</feature>
<proteinExistence type="predicted"/>
<dbReference type="SUPFAM" id="SSF48498">
    <property type="entry name" value="Tetracyclin repressor-like, C-terminal domain"/>
    <property type="match status" value="1"/>
</dbReference>
<gene>
    <name evidence="4" type="ORF">FCN80_14835</name>
</gene>
<name>A0ABY2SJC6_9HYPH</name>
<dbReference type="NCBIfam" id="NF008587">
    <property type="entry name" value="PRK11552.1"/>
    <property type="match status" value="1"/>
</dbReference>
<dbReference type="EMBL" id="SZPQ01000020">
    <property type="protein sequence ID" value="TKI05383.1"/>
    <property type="molecule type" value="Genomic_DNA"/>
</dbReference>
<evidence type="ECO:0000313" key="4">
    <source>
        <dbReference type="EMBL" id="TKI05383.1"/>
    </source>
</evidence>
<dbReference type="Pfam" id="PF09209">
    <property type="entry name" value="CecR_C"/>
    <property type="match status" value="1"/>
</dbReference>
<organism evidence="4 5">
    <name type="scientific">Martelella alba</name>
    <dbReference type="NCBI Taxonomy" id="2590451"/>
    <lineage>
        <taxon>Bacteria</taxon>
        <taxon>Pseudomonadati</taxon>
        <taxon>Pseudomonadota</taxon>
        <taxon>Alphaproteobacteria</taxon>
        <taxon>Hyphomicrobiales</taxon>
        <taxon>Aurantimonadaceae</taxon>
        <taxon>Martelella</taxon>
    </lineage>
</organism>
<dbReference type="PROSITE" id="PS01081">
    <property type="entry name" value="HTH_TETR_1"/>
    <property type="match status" value="1"/>
</dbReference>
<accession>A0ABY2SJC6</accession>